<name>A0A0H2SSJ6_9AGAM</name>
<dbReference type="OrthoDB" id="2798132at2759"/>
<dbReference type="AlphaFoldDB" id="A0A0H2SSJ6"/>
<evidence type="ECO:0000259" key="1">
    <source>
        <dbReference type="Pfam" id="PF20236"/>
    </source>
</evidence>
<dbReference type="InterPro" id="IPR046528">
    <property type="entry name" value="DUF6593"/>
</dbReference>
<dbReference type="Pfam" id="PF20236">
    <property type="entry name" value="DUF6593"/>
    <property type="match status" value="1"/>
</dbReference>
<sequence>MSLTGNAPVKLTCSSVFLRNASFDNDDLGIHYRVETEASVFSVRPLTKLYRWDMKSEKEVLVAEWKKRCWSSDKYHIVARSNGEHDFMPVWEIMPNTWGFQYSSMFDGRLMIWRTRTCSLKLYRREEHAEGKGDVIASYKRARFIFAPHKPCLELFPGYDSAPDNLDMIILKGVLDSAFSIVFNYECGSLIFFSHRSSSPPKALQIHMTDCGVANDAILPLK</sequence>
<keyword evidence="3" id="KW-1185">Reference proteome</keyword>
<dbReference type="InParanoid" id="A0A0H2SSJ6"/>
<feature type="domain" description="DUF6593" evidence="1">
    <location>
        <begin position="19"/>
        <end position="171"/>
    </location>
</feature>
<organism evidence="2 3">
    <name type="scientific">Schizopora paradoxa</name>
    <dbReference type="NCBI Taxonomy" id="27342"/>
    <lineage>
        <taxon>Eukaryota</taxon>
        <taxon>Fungi</taxon>
        <taxon>Dikarya</taxon>
        <taxon>Basidiomycota</taxon>
        <taxon>Agaricomycotina</taxon>
        <taxon>Agaricomycetes</taxon>
        <taxon>Hymenochaetales</taxon>
        <taxon>Schizoporaceae</taxon>
        <taxon>Schizopora</taxon>
    </lineage>
</organism>
<gene>
    <name evidence="2" type="ORF">SCHPADRAFT_884843</name>
</gene>
<dbReference type="EMBL" id="KQ085883">
    <property type="protein sequence ID" value="KLO20086.1"/>
    <property type="molecule type" value="Genomic_DNA"/>
</dbReference>
<proteinExistence type="predicted"/>
<reference evidence="2 3" key="1">
    <citation type="submission" date="2015-04" db="EMBL/GenBank/DDBJ databases">
        <title>Complete genome sequence of Schizopora paradoxa KUC8140, a cosmopolitan wood degrader in East Asia.</title>
        <authorList>
            <consortium name="DOE Joint Genome Institute"/>
            <person name="Min B."/>
            <person name="Park H."/>
            <person name="Jang Y."/>
            <person name="Kim J.-J."/>
            <person name="Kim K.H."/>
            <person name="Pangilinan J."/>
            <person name="Lipzen A."/>
            <person name="Riley R."/>
            <person name="Grigoriev I.V."/>
            <person name="Spatafora J.W."/>
            <person name="Choi I.-G."/>
        </authorList>
    </citation>
    <scope>NUCLEOTIDE SEQUENCE [LARGE SCALE GENOMIC DNA]</scope>
    <source>
        <strain evidence="2 3">KUC8140</strain>
    </source>
</reference>
<evidence type="ECO:0000313" key="3">
    <source>
        <dbReference type="Proteomes" id="UP000053477"/>
    </source>
</evidence>
<protein>
    <recommendedName>
        <fullName evidence="1">DUF6593 domain-containing protein</fullName>
    </recommendedName>
</protein>
<accession>A0A0H2SSJ6</accession>
<dbReference type="Proteomes" id="UP000053477">
    <property type="component" value="Unassembled WGS sequence"/>
</dbReference>
<evidence type="ECO:0000313" key="2">
    <source>
        <dbReference type="EMBL" id="KLO20086.1"/>
    </source>
</evidence>